<comment type="function">
    <text evidence="1">Has lipid A 3-O-deacylase activity. Hydrolyzes the ester bond at the 3 position of lipid A, a bioactive component of lipopolysaccharide (LPS), thereby releasing the primary fatty acyl moiety.</text>
</comment>
<accession>A0ABT6AT57</accession>
<dbReference type="PIRSF" id="PIRSF029681">
    <property type="entry name" value="PagL"/>
    <property type="match status" value="1"/>
</dbReference>
<dbReference type="InterPro" id="IPR018550">
    <property type="entry name" value="Lipid-A_deacylase-rel"/>
</dbReference>
<comment type="subunit">
    <text evidence="1">Homodimer.</text>
</comment>
<evidence type="ECO:0000256" key="2">
    <source>
        <dbReference type="SAM" id="SignalP"/>
    </source>
</evidence>
<keyword evidence="1" id="KW-0998">Cell outer membrane</keyword>
<evidence type="ECO:0000313" key="4">
    <source>
        <dbReference type="Proteomes" id="UP001216674"/>
    </source>
</evidence>
<keyword evidence="2" id="KW-0732">Signal</keyword>
<feature type="chain" id="PRO_5046312343" description="Lipid A deacylase" evidence="2">
    <location>
        <begin position="22"/>
        <end position="187"/>
    </location>
</feature>
<sequence>MRTSRFAAILMLCGGSALAQAGPPVAGAGRFEPPRAGISLGAAPEASLARFEVRWDLKQDLWSPVSGWLRLRLGLEASVGAWDPHGGSSGVMGDIGLTPVLRLQGAGRTGFFTDLGVGAHLLSRTRISDSTVFSTAFQFGDRLGVGYHFGDAAGSELALRLQHYSNGRIKRPNPGINFLLLQYSAQF</sequence>
<keyword evidence="1" id="KW-0472">Membrane</keyword>
<evidence type="ECO:0000313" key="3">
    <source>
        <dbReference type="EMBL" id="MDF3835437.1"/>
    </source>
</evidence>
<protein>
    <recommendedName>
        <fullName evidence="1">Lipid A deacylase</fullName>
        <ecNumber evidence="1">3.1.1.77</ecNumber>
    </recommendedName>
    <alternativeName>
        <fullName evidence="1">LPS 3-O-deacylase</fullName>
    </alternativeName>
    <alternativeName>
        <fullName evidence="1">Outer membrane enzyme</fullName>
    </alternativeName>
</protein>
<name>A0ABT6AT57_9BURK</name>
<keyword evidence="4" id="KW-1185">Reference proteome</keyword>
<dbReference type="Proteomes" id="UP001216674">
    <property type="component" value="Unassembled WGS sequence"/>
</dbReference>
<gene>
    <name evidence="3" type="ORF">P3W85_21115</name>
</gene>
<comment type="subcellular location">
    <subcellularLocation>
        <location evidence="1">Cell outer membrane</location>
        <topology evidence="1">Multi-pass membrane protein</topology>
    </subcellularLocation>
</comment>
<keyword evidence="1 3" id="KW-0378">Hydrolase</keyword>
<organism evidence="3 4">
    <name type="scientific">Cupriavidus basilensis</name>
    <dbReference type="NCBI Taxonomy" id="68895"/>
    <lineage>
        <taxon>Bacteria</taxon>
        <taxon>Pseudomonadati</taxon>
        <taxon>Pseudomonadota</taxon>
        <taxon>Betaproteobacteria</taxon>
        <taxon>Burkholderiales</taxon>
        <taxon>Burkholderiaceae</taxon>
        <taxon>Cupriavidus</taxon>
    </lineage>
</organism>
<reference evidence="3 4" key="1">
    <citation type="submission" date="2023-03" db="EMBL/GenBank/DDBJ databases">
        <title>Draft assemblies of triclosan tolerant bacteria isolated from returned activated sludge.</title>
        <authorList>
            <person name="Van Hamelsveld S."/>
        </authorList>
    </citation>
    <scope>NUCLEOTIDE SEQUENCE [LARGE SCALE GENOMIC DNA]</scope>
    <source>
        <strain evidence="3 4">GW210010_S58</strain>
    </source>
</reference>
<proteinExistence type="inferred from homology"/>
<dbReference type="RefSeq" id="WP_276266226.1">
    <property type="nucleotide sequence ID" value="NZ_JARJLM010000355.1"/>
</dbReference>
<dbReference type="GO" id="GO:0016787">
    <property type="term" value="F:hydrolase activity"/>
    <property type="evidence" value="ECO:0007669"/>
    <property type="project" value="UniProtKB-KW"/>
</dbReference>
<dbReference type="Gene3D" id="2.40.160.20">
    <property type="match status" value="1"/>
</dbReference>
<comment type="catalytic activity">
    <reaction evidence="1">
        <text>a 3-(acyloxy)acyl derivative of bacterial toxin + H2O = a 3-hydroxyacyl derivative of bacterial toxin + a fatty acid + H(+)</text>
        <dbReference type="Rhea" id="RHEA:12032"/>
        <dbReference type="ChEBI" id="CHEBI:15377"/>
        <dbReference type="ChEBI" id="CHEBI:15378"/>
        <dbReference type="ChEBI" id="CHEBI:28868"/>
        <dbReference type="ChEBI" id="CHEBI:136853"/>
        <dbReference type="ChEBI" id="CHEBI:140675"/>
        <dbReference type="EC" id="3.1.1.77"/>
    </reaction>
</comment>
<dbReference type="EC" id="3.1.1.77" evidence="1"/>
<evidence type="ECO:0000256" key="1">
    <source>
        <dbReference type="PIRNR" id="PIRNR029681"/>
    </source>
</evidence>
<comment type="similarity">
    <text evidence="1">Belongs to the PagL family.</text>
</comment>
<comment type="caution">
    <text evidence="3">The sequence shown here is derived from an EMBL/GenBank/DDBJ whole genome shotgun (WGS) entry which is preliminary data.</text>
</comment>
<dbReference type="EMBL" id="JARJLM010000355">
    <property type="protein sequence ID" value="MDF3835437.1"/>
    <property type="molecule type" value="Genomic_DNA"/>
</dbReference>
<feature type="signal peptide" evidence="2">
    <location>
        <begin position="1"/>
        <end position="21"/>
    </location>
</feature>
<dbReference type="Pfam" id="PF09411">
    <property type="entry name" value="PagL"/>
    <property type="match status" value="1"/>
</dbReference>